<dbReference type="PROSITE" id="PS50930">
    <property type="entry name" value="HTH_LYTTR"/>
    <property type="match status" value="1"/>
</dbReference>
<dbReference type="GO" id="GO:0000156">
    <property type="term" value="F:phosphorelay response regulator activity"/>
    <property type="evidence" value="ECO:0007669"/>
    <property type="project" value="InterPro"/>
</dbReference>
<dbReference type="InterPro" id="IPR011006">
    <property type="entry name" value="CheY-like_superfamily"/>
</dbReference>
<name>A0A3E4LMG6_9FIRM</name>
<evidence type="ECO:0000313" key="7">
    <source>
        <dbReference type="Proteomes" id="UP000261052"/>
    </source>
</evidence>
<feature type="domain" description="HTH LytTR-type" evidence="5">
    <location>
        <begin position="181"/>
        <end position="247"/>
    </location>
</feature>
<protein>
    <recommendedName>
        <fullName evidence="1">Stage 0 sporulation protein A homolog</fullName>
    </recommendedName>
</protein>
<dbReference type="Gene3D" id="2.40.50.1020">
    <property type="entry name" value="LytTr DNA-binding domain"/>
    <property type="match status" value="1"/>
</dbReference>
<dbReference type="InterPro" id="IPR001789">
    <property type="entry name" value="Sig_transdc_resp-reg_receiver"/>
</dbReference>
<dbReference type="InterPro" id="IPR046947">
    <property type="entry name" value="LytR-like"/>
</dbReference>
<dbReference type="Pfam" id="PF00072">
    <property type="entry name" value="Response_reg"/>
    <property type="match status" value="1"/>
</dbReference>
<comment type="function">
    <text evidence="2">May play the central regulatory role in sporulation. It may be an element of the effector pathway responsible for the activation of sporulation genes in response to nutritional stress. Spo0A may act in concert with spo0H (a sigma factor) to control the expression of some genes that are critical to the sporulation process.</text>
</comment>
<dbReference type="InterPro" id="IPR007492">
    <property type="entry name" value="LytTR_DNA-bd_dom"/>
</dbReference>
<keyword evidence="3" id="KW-0597">Phosphoprotein</keyword>
<dbReference type="PANTHER" id="PTHR37299">
    <property type="entry name" value="TRANSCRIPTIONAL REGULATOR-RELATED"/>
    <property type="match status" value="1"/>
</dbReference>
<dbReference type="EMBL" id="QSQP01000035">
    <property type="protein sequence ID" value="RGK38661.1"/>
    <property type="molecule type" value="Genomic_DNA"/>
</dbReference>
<evidence type="ECO:0000256" key="2">
    <source>
        <dbReference type="ARBA" id="ARBA00024867"/>
    </source>
</evidence>
<dbReference type="SUPFAM" id="SSF52172">
    <property type="entry name" value="CheY-like"/>
    <property type="match status" value="1"/>
</dbReference>
<organism evidence="6 7">
    <name type="scientific">Agathobacter rectalis</name>
    <dbReference type="NCBI Taxonomy" id="39491"/>
    <lineage>
        <taxon>Bacteria</taxon>
        <taxon>Bacillati</taxon>
        <taxon>Bacillota</taxon>
        <taxon>Clostridia</taxon>
        <taxon>Lachnospirales</taxon>
        <taxon>Lachnospiraceae</taxon>
        <taxon>Agathobacter</taxon>
    </lineage>
</organism>
<sequence>MSNLCVEGDEHMFRIAICDDERQFRKRIHDILIEYMNENDILYEIDEFESGKDFISLGINLAKYDIVFLDVNMDELDGMETAQKIRKVSNDVFIVFVTAFITCAPQGYSVGAIRYILKNNVNFQELIFECMDAISLNMNYVAQKKKFNFNEGAKVVALERLLYIESRLHKLEFYIMEDKLKKYSIYGKLDELEKELQGNDFIRIHQSYLVNMKHIEKVSRYEALLNNGIKLEIPKARYKFVEETFVSYKGEL</sequence>
<evidence type="ECO:0000256" key="1">
    <source>
        <dbReference type="ARBA" id="ARBA00018672"/>
    </source>
</evidence>
<dbReference type="SMART" id="SM00448">
    <property type="entry name" value="REC"/>
    <property type="match status" value="1"/>
</dbReference>
<dbReference type="SMART" id="SM00850">
    <property type="entry name" value="LytTR"/>
    <property type="match status" value="1"/>
</dbReference>
<evidence type="ECO:0000313" key="6">
    <source>
        <dbReference type="EMBL" id="RGK38661.1"/>
    </source>
</evidence>
<dbReference type="PANTHER" id="PTHR37299:SF1">
    <property type="entry name" value="STAGE 0 SPORULATION PROTEIN A HOMOLOG"/>
    <property type="match status" value="1"/>
</dbReference>
<dbReference type="Gene3D" id="3.40.50.2300">
    <property type="match status" value="1"/>
</dbReference>
<feature type="domain" description="Response regulatory" evidence="4">
    <location>
        <begin position="14"/>
        <end position="133"/>
    </location>
</feature>
<evidence type="ECO:0000259" key="4">
    <source>
        <dbReference type="PROSITE" id="PS50110"/>
    </source>
</evidence>
<dbReference type="Pfam" id="PF04397">
    <property type="entry name" value="LytTR"/>
    <property type="match status" value="1"/>
</dbReference>
<dbReference type="Proteomes" id="UP000261052">
    <property type="component" value="Unassembled WGS sequence"/>
</dbReference>
<reference evidence="6 7" key="1">
    <citation type="submission" date="2018-08" db="EMBL/GenBank/DDBJ databases">
        <title>A genome reference for cultivated species of the human gut microbiota.</title>
        <authorList>
            <person name="Zou Y."/>
            <person name="Xue W."/>
            <person name="Luo G."/>
        </authorList>
    </citation>
    <scope>NUCLEOTIDE SEQUENCE [LARGE SCALE GENOMIC DNA]</scope>
    <source>
        <strain evidence="6 7">TF11-15AC</strain>
    </source>
</reference>
<dbReference type="RefSeq" id="WP_117686862.1">
    <property type="nucleotide sequence ID" value="NZ_QSQP01000035.1"/>
</dbReference>
<comment type="caution">
    <text evidence="6">The sequence shown here is derived from an EMBL/GenBank/DDBJ whole genome shotgun (WGS) entry which is preliminary data.</text>
</comment>
<evidence type="ECO:0000259" key="5">
    <source>
        <dbReference type="PROSITE" id="PS50930"/>
    </source>
</evidence>
<dbReference type="AlphaFoldDB" id="A0A3E4LMG6"/>
<dbReference type="GO" id="GO:0003677">
    <property type="term" value="F:DNA binding"/>
    <property type="evidence" value="ECO:0007669"/>
    <property type="project" value="UniProtKB-KW"/>
</dbReference>
<accession>A0A3E4LMG6</accession>
<dbReference type="PROSITE" id="PS50110">
    <property type="entry name" value="RESPONSE_REGULATORY"/>
    <property type="match status" value="1"/>
</dbReference>
<proteinExistence type="predicted"/>
<keyword evidence="6" id="KW-0238">DNA-binding</keyword>
<feature type="modified residue" description="4-aspartylphosphate" evidence="3">
    <location>
        <position position="70"/>
    </location>
</feature>
<evidence type="ECO:0000256" key="3">
    <source>
        <dbReference type="PROSITE-ProRule" id="PRU00169"/>
    </source>
</evidence>
<gene>
    <name evidence="6" type="ORF">DXD13_15480</name>
</gene>